<dbReference type="GO" id="GO:0048705">
    <property type="term" value="P:skeletal system morphogenesis"/>
    <property type="evidence" value="ECO:0007669"/>
    <property type="project" value="TreeGrafter"/>
</dbReference>
<evidence type="ECO:0000256" key="4">
    <source>
        <dbReference type="ARBA" id="ARBA00022490"/>
    </source>
</evidence>
<comment type="subcellular location">
    <subcellularLocation>
        <location evidence="1">Cytoplasm</location>
        <location evidence="1">Cytoskeleton</location>
    </subcellularLocation>
</comment>
<gene>
    <name evidence="7" type="primary">FAM101B</name>
    <name evidence="7" type="ORF">EYF80_056339</name>
</gene>
<dbReference type="InterPro" id="IPR028215">
    <property type="entry name" value="Refilin"/>
</dbReference>
<dbReference type="EMBL" id="SRLO01002227">
    <property type="protein sequence ID" value="TNN33501.1"/>
    <property type="molecule type" value="Genomic_DNA"/>
</dbReference>
<protein>
    <submittedName>
        <fullName evidence="7">Filamin-interacting protein FAM101B</fullName>
    </submittedName>
</protein>
<comment type="caution">
    <text evidence="7">The sequence shown here is derived from an EMBL/GenBank/DDBJ whole genome shotgun (WGS) entry which is preliminary data.</text>
</comment>
<keyword evidence="4" id="KW-0963">Cytoplasm</keyword>
<reference evidence="7 8" key="1">
    <citation type="submission" date="2019-03" db="EMBL/GenBank/DDBJ databases">
        <title>First draft genome of Liparis tanakae, snailfish: a comprehensive survey of snailfish specific genes.</title>
        <authorList>
            <person name="Kim W."/>
            <person name="Song I."/>
            <person name="Jeong J.-H."/>
            <person name="Kim D."/>
            <person name="Kim S."/>
            <person name="Ryu S."/>
            <person name="Song J.Y."/>
            <person name="Lee S.K."/>
        </authorList>
    </citation>
    <scope>NUCLEOTIDE SEQUENCE [LARGE SCALE GENOMIC DNA]</scope>
    <source>
        <tissue evidence="7">Muscle</tissue>
    </source>
</reference>
<evidence type="ECO:0000256" key="3">
    <source>
        <dbReference type="ARBA" id="ARBA00011189"/>
    </source>
</evidence>
<dbReference type="Proteomes" id="UP000314294">
    <property type="component" value="Unassembled WGS sequence"/>
</dbReference>
<proteinExistence type="inferred from homology"/>
<dbReference type="PANTHER" id="PTHR31848">
    <property type="match status" value="1"/>
</dbReference>
<evidence type="ECO:0000256" key="6">
    <source>
        <dbReference type="SAM" id="MobiDB-lite"/>
    </source>
</evidence>
<dbReference type="PANTHER" id="PTHR31848:SF2">
    <property type="entry name" value="REFILIN-B"/>
    <property type="match status" value="1"/>
</dbReference>
<evidence type="ECO:0000256" key="1">
    <source>
        <dbReference type="ARBA" id="ARBA00004245"/>
    </source>
</evidence>
<dbReference type="GO" id="GO:0031005">
    <property type="term" value="F:filamin binding"/>
    <property type="evidence" value="ECO:0007669"/>
    <property type="project" value="InterPro"/>
</dbReference>
<organism evidence="7 8">
    <name type="scientific">Liparis tanakae</name>
    <name type="common">Tanaka's snailfish</name>
    <dbReference type="NCBI Taxonomy" id="230148"/>
    <lineage>
        <taxon>Eukaryota</taxon>
        <taxon>Metazoa</taxon>
        <taxon>Chordata</taxon>
        <taxon>Craniata</taxon>
        <taxon>Vertebrata</taxon>
        <taxon>Euteleostomi</taxon>
        <taxon>Actinopterygii</taxon>
        <taxon>Neopterygii</taxon>
        <taxon>Teleostei</taxon>
        <taxon>Neoteleostei</taxon>
        <taxon>Acanthomorphata</taxon>
        <taxon>Eupercaria</taxon>
        <taxon>Perciformes</taxon>
        <taxon>Cottioidei</taxon>
        <taxon>Cottales</taxon>
        <taxon>Liparidae</taxon>
        <taxon>Liparis</taxon>
    </lineage>
</organism>
<keyword evidence="8" id="KW-1185">Reference proteome</keyword>
<keyword evidence="5" id="KW-0206">Cytoskeleton</keyword>
<dbReference type="OrthoDB" id="9932345at2759"/>
<comment type="similarity">
    <text evidence="2">Belongs to the Refilin family.</text>
</comment>
<feature type="region of interest" description="Disordered" evidence="6">
    <location>
        <begin position="1"/>
        <end position="78"/>
    </location>
</feature>
<evidence type="ECO:0000256" key="5">
    <source>
        <dbReference type="ARBA" id="ARBA00023212"/>
    </source>
</evidence>
<dbReference type="AlphaFoldDB" id="A0A4Z2EY52"/>
<comment type="subunit">
    <text evidence="3">Interacts with FLNA and FLNB.</text>
</comment>
<feature type="compositionally biased region" description="Acidic residues" evidence="6">
    <location>
        <begin position="59"/>
        <end position="68"/>
    </location>
</feature>
<evidence type="ECO:0000313" key="7">
    <source>
        <dbReference type="EMBL" id="TNN33501.1"/>
    </source>
</evidence>
<sequence length="220" mass="23699">MVGRLNLPGGCEGDPLGVSCGADRGLDSPDSGLPPSPSPGAWLQPACADKTPGGASPVSEEEEEEEEEGGGRGSMVPVVPSVSLQRLQPRSYGEGIALDPLPSTEMRFTSSVRYDSSRHFIQAVSLWPTGLAVERCAQTVTAVPHSTWRRYKTQLELRPRLRPQRFQSTAIVFPKAASARYATELSYDGRRRARRFVSSVELEAAAGRPRPLAEGEGPVL</sequence>
<dbReference type="Pfam" id="PF15068">
    <property type="entry name" value="FAM101"/>
    <property type="match status" value="1"/>
</dbReference>
<name>A0A4Z2EY52_9TELE</name>
<dbReference type="GO" id="GO:1900158">
    <property type="term" value="P:negative regulation of bone mineralization involved in bone maturation"/>
    <property type="evidence" value="ECO:0007669"/>
    <property type="project" value="TreeGrafter"/>
</dbReference>
<dbReference type="GO" id="GO:0061182">
    <property type="term" value="P:negative regulation of chondrocyte development"/>
    <property type="evidence" value="ECO:0007669"/>
    <property type="project" value="TreeGrafter"/>
</dbReference>
<accession>A0A4Z2EY52</accession>
<evidence type="ECO:0000256" key="2">
    <source>
        <dbReference type="ARBA" id="ARBA00009886"/>
    </source>
</evidence>
<evidence type="ECO:0000313" key="8">
    <source>
        <dbReference type="Proteomes" id="UP000314294"/>
    </source>
</evidence>
<dbReference type="GO" id="GO:0061572">
    <property type="term" value="P:actin filament bundle organization"/>
    <property type="evidence" value="ECO:0007669"/>
    <property type="project" value="InterPro"/>
</dbReference>
<dbReference type="GO" id="GO:0032432">
    <property type="term" value="C:actin filament bundle"/>
    <property type="evidence" value="ECO:0007669"/>
    <property type="project" value="TreeGrafter"/>
</dbReference>